<reference evidence="1" key="1">
    <citation type="submission" date="2023-07" db="EMBL/GenBank/DDBJ databases">
        <title>draft genome sequence of fig (Ficus carica).</title>
        <authorList>
            <person name="Takahashi T."/>
            <person name="Nishimura K."/>
        </authorList>
    </citation>
    <scope>NUCLEOTIDE SEQUENCE</scope>
</reference>
<sequence length="95" mass="11018">MKGKTEDGECKMQRVIAENREEQLKMIVNANDSESFGIVLMPLIYMTESGKFPDLMEFQSWNSFDPASRRQVDFLAQFYWLNLTGSWVDLALESI</sequence>
<keyword evidence="2" id="KW-1185">Reference proteome</keyword>
<organism evidence="1 2">
    <name type="scientific">Ficus carica</name>
    <name type="common">Common fig</name>
    <dbReference type="NCBI Taxonomy" id="3494"/>
    <lineage>
        <taxon>Eukaryota</taxon>
        <taxon>Viridiplantae</taxon>
        <taxon>Streptophyta</taxon>
        <taxon>Embryophyta</taxon>
        <taxon>Tracheophyta</taxon>
        <taxon>Spermatophyta</taxon>
        <taxon>Magnoliopsida</taxon>
        <taxon>eudicotyledons</taxon>
        <taxon>Gunneridae</taxon>
        <taxon>Pentapetalae</taxon>
        <taxon>rosids</taxon>
        <taxon>fabids</taxon>
        <taxon>Rosales</taxon>
        <taxon>Moraceae</taxon>
        <taxon>Ficeae</taxon>
        <taxon>Ficus</taxon>
    </lineage>
</organism>
<gene>
    <name evidence="1" type="ORF">TIFTF001_020505</name>
</gene>
<protein>
    <submittedName>
        <fullName evidence="1">Uncharacterized protein</fullName>
    </submittedName>
</protein>
<comment type="caution">
    <text evidence="1">The sequence shown here is derived from an EMBL/GenBank/DDBJ whole genome shotgun (WGS) entry which is preliminary data.</text>
</comment>
<name>A0AA88DJL9_FICCA</name>
<evidence type="ECO:0000313" key="1">
    <source>
        <dbReference type="EMBL" id="GMN51354.1"/>
    </source>
</evidence>
<proteinExistence type="predicted"/>
<dbReference type="EMBL" id="BTGU01000037">
    <property type="protein sequence ID" value="GMN51354.1"/>
    <property type="molecule type" value="Genomic_DNA"/>
</dbReference>
<dbReference type="Proteomes" id="UP001187192">
    <property type="component" value="Unassembled WGS sequence"/>
</dbReference>
<accession>A0AA88DJL9</accession>
<evidence type="ECO:0000313" key="2">
    <source>
        <dbReference type="Proteomes" id="UP001187192"/>
    </source>
</evidence>
<dbReference type="AlphaFoldDB" id="A0AA88DJL9"/>